<dbReference type="GO" id="GO:0046872">
    <property type="term" value="F:metal ion binding"/>
    <property type="evidence" value="ECO:0007669"/>
    <property type="project" value="UniProtKB-UniRule"/>
</dbReference>
<comment type="function">
    <text evidence="1 6">Removes the N-terminal methionine from nascent proteins. The N-terminal methionine is often cleaved when the second residue in the primary sequence is small and uncharged (Met-Ala-, Cys, Gly, Pro, Ser, Thr, or Val). Requires deformylation of the N(alpha)-formylated initiator methionine before it can be hydrolyzed.</text>
</comment>
<feature type="binding site" evidence="6">
    <location>
        <position position="110"/>
    </location>
    <ligand>
        <name>a divalent metal cation</name>
        <dbReference type="ChEBI" id="CHEBI:60240"/>
        <label>1</label>
    </ligand>
</feature>
<dbReference type="InterPro" id="IPR000994">
    <property type="entry name" value="Pept_M24"/>
</dbReference>
<sequence length="273" mass="30150">MPVFHGPKLMAIILHTPEEIEKMRVAGRLAAEVLDYITPHVVAGVTTNQLDKLCHDYIVDVQHAIPAPLNYAPDGHTPYPKSICTSINQQICHGVPSEKELKNGDIVNLDITVIKDGYHGDTSRMFMVGNVSPQAKRLCEITYQAMWRGIEKVKPGNTLGDIGYAIQSFAERNGYSIVREFCGHGIGKKFHCDPQVLHYGKPGAGVTLKPGMMFTIEPMINAGRRDIKFMPDGWTVVTKDRSLSAQWEHTVLVTEDGFEIMTVSTGTPPRPAA</sequence>
<feature type="binding site" evidence="6">
    <location>
        <position position="217"/>
    </location>
    <ligand>
        <name>a divalent metal cation</name>
        <dbReference type="ChEBI" id="CHEBI:60240"/>
        <label>2</label>
        <note>catalytic</note>
    </ligand>
</feature>
<dbReference type="GO" id="GO:0005829">
    <property type="term" value="C:cytosol"/>
    <property type="evidence" value="ECO:0007669"/>
    <property type="project" value="TreeGrafter"/>
</dbReference>
<feature type="binding site" evidence="6">
    <location>
        <position position="93"/>
    </location>
    <ligand>
        <name>substrate</name>
    </ligand>
</feature>
<evidence type="ECO:0000256" key="3">
    <source>
        <dbReference type="ARBA" id="ARBA00022670"/>
    </source>
</evidence>
<dbReference type="Gene3D" id="3.90.230.10">
    <property type="entry name" value="Creatinase/methionine aminopeptidase superfamily"/>
    <property type="match status" value="1"/>
</dbReference>
<organism evidence="9 10">
    <name type="scientific">Methylophilus rhizosphaerae</name>
    <dbReference type="NCBI Taxonomy" id="492660"/>
    <lineage>
        <taxon>Bacteria</taxon>
        <taxon>Pseudomonadati</taxon>
        <taxon>Pseudomonadota</taxon>
        <taxon>Betaproteobacteria</taxon>
        <taxon>Nitrosomonadales</taxon>
        <taxon>Methylophilaceae</taxon>
        <taxon>Methylophilus</taxon>
    </lineage>
</organism>
<keyword evidence="5 6" id="KW-0378">Hydrolase</keyword>
<keyword evidence="10" id="KW-1185">Reference proteome</keyword>
<name>A0A1G8ZK00_9PROT</name>
<evidence type="ECO:0000259" key="8">
    <source>
        <dbReference type="Pfam" id="PF00557"/>
    </source>
</evidence>
<dbReference type="STRING" id="492660.SAMN05192566_0344"/>
<dbReference type="CDD" id="cd01086">
    <property type="entry name" value="MetAP1"/>
    <property type="match status" value="1"/>
</dbReference>
<proteinExistence type="inferred from homology"/>
<evidence type="ECO:0000256" key="4">
    <source>
        <dbReference type="ARBA" id="ARBA00022723"/>
    </source>
</evidence>
<feature type="domain" description="Peptidase M24" evidence="8">
    <location>
        <begin position="21"/>
        <end position="255"/>
    </location>
</feature>
<evidence type="ECO:0000256" key="7">
    <source>
        <dbReference type="RuleBase" id="RU003653"/>
    </source>
</evidence>
<keyword evidence="4 6" id="KW-0479">Metal-binding</keyword>
<dbReference type="InterPro" id="IPR001714">
    <property type="entry name" value="Pept_M24_MAP"/>
</dbReference>
<reference evidence="10" key="1">
    <citation type="submission" date="2016-10" db="EMBL/GenBank/DDBJ databases">
        <authorList>
            <person name="Varghese N."/>
            <person name="Submissions S."/>
        </authorList>
    </citation>
    <scope>NUCLEOTIDE SEQUENCE [LARGE SCALE GENOMIC DNA]</scope>
    <source>
        <strain evidence="10">CBMB127</strain>
    </source>
</reference>
<gene>
    <name evidence="6" type="primary">map</name>
    <name evidence="9" type="ORF">SAMN05192566_0344</name>
</gene>
<comment type="catalytic activity">
    <reaction evidence="6 7">
        <text>Release of N-terminal amino acids, preferentially methionine, from peptides and arylamides.</text>
        <dbReference type="EC" id="3.4.11.18"/>
    </reaction>
</comment>
<dbReference type="Proteomes" id="UP000198629">
    <property type="component" value="Unassembled WGS sequence"/>
</dbReference>
<dbReference type="Pfam" id="PF00557">
    <property type="entry name" value="Peptidase_M24"/>
    <property type="match status" value="1"/>
</dbReference>
<dbReference type="SUPFAM" id="SSF55920">
    <property type="entry name" value="Creatinase/aminopeptidase"/>
    <property type="match status" value="1"/>
</dbReference>
<feature type="binding site" evidence="6">
    <location>
        <position position="248"/>
    </location>
    <ligand>
        <name>a divalent metal cation</name>
        <dbReference type="ChEBI" id="CHEBI:60240"/>
        <label>2</label>
        <note>catalytic</note>
    </ligand>
</feature>
<evidence type="ECO:0000313" key="9">
    <source>
        <dbReference type="EMBL" id="SDK14924.1"/>
    </source>
</evidence>
<evidence type="ECO:0000256" key="6">
    <source>
        <dbReference type="HAMAP-Rule" id="MF_01974"/>
    </source>
</evidence>
<dbReference type="GO" id="GO:0006508">
    <property type="term" value="P:proteolysis"/>
    <property type="evidence" value="ECO:0007669"/>
    <property type="project" value="UniProtKB-KW"/>
</dbReference>
<dbReference type="GO" id="GO:0004239">
    <property type="term" value="F:initiator methionyl aminopeptidase activity"/>
    <property type="evidence" value="ECO:0007669"/>
    <property type="project" value="UniProtKB-UniRule"/>
</dbReference>
<comment type="similarity">
    <text evidence="6">Belongs to the peptidase M24A family. Methionine aminopeptidase type 1 subfamily.</text>
</comment>
<feature type="binding site" evidence="6">
    <location>
        <position position="248"/>
    </location>
    <ligand>
        <name>a divalent metal cation</name>
        <dbReference type="ChEBI" id="CHEBI:60240"/>
        <label>1</label>
    </ligand>
</feature>
<dbReference type="EMBL" id="FNFX01000001">
    <property type="protein sequence ID" value="SDK14924.1"/>
    <property type="molecule type" value="Genomic_DNA"/>
</dbReference>
<dbReference type="PROSITE" id="PS00680">
    <property type="entry name" value="MAP_1"/>
    <property type="match status" value="1"/>
</dbReference>
<evidence type="ECO:0000313" key="10">
    <source>
        <dbReference type="Proteomes" id="UP000198629"/>
    </source>
</evidence>
<feature type="binding site" evidence="6">
    <location>
        <position position="121"/>
    </location>
    <ligand>
        <name>a divalent metal cation</name>
        <dbReference type="ChEBI" id="CHEBI:60240"/>
        <label>1</label>
    </ligand>
</feature>
<dbReference type="PRINTS" id="PR00599">
    <property type="entry name" value="MAPEPTIDASE"/>
</dbReference>
<feature type="binding site" evidence="6">
    <location>
        <position position="191"/>
    </location>
    <ligand>
        <name>substrate</name>
    </ligand>
</feature>
<evidence type="ECO:0000256" key="1">
    <source>
        <dbReference type="ARBA" id="ARBA00002521"/>
    </source>
</evidence>
<feature type="binding site" evidence="6">
    <location>
        <position position="184"/>
    </location>
    <ligand>
        <name>a divalent metal cation</name>
        <dbReference type="ChEBI" id="CHEBI:60240"/>
        <label>2</label>
        <note>catalytic</note>
    </ligand>
</feature>
<dbReference type="InterPro" id="IPR036005">
    <property type="entry name" value="Creatinase/aminopeptidase-like"/>
</dbReference>
<feature type="binding site" evidence="6">
    <location>
        <position position="121"/>
    </location>
    <ligand>
        <name>a divalent metal cation</name>
        <dbReference type="ChEBI" id="CHEBI:60240"/>
        <label>2</label>
        <note>catalytic</note>
    </ligand>
</feature>
<dbReference type="GO" id="GO:0070006">
    <property type="term" value="F:metalloaminopeptidase activity"/>
    <property type="evidence" value="ECO:0007669"/>
    <property type="project" value="UniProtKB-UniRule"/>
</dbReference>
<dbReference type="PANTHER" id="PTHR43330:SF27">
    <property type="entry name" value="METHIONINE AMINOPEPTIDASE"/>
    <property type="match status" value="1"/>
</dbReference>
<dbReference type="HAMAP" id="MF_01974">
    <property type="entry name" value="MetAP_1"/>
    <property type="match status" value="1"/>
</dbReference>
<dbReference type="AlphaFoldDB" id="A0A1G8ZK00"/>
<evidence type="ECO:0000256" key="2">
    <source>
        <dbReference type="ARBA" id="ARBA00022438"/>
    </source>
</evidence>
<comment type="cofactor">
    <cofactor evidence="6">
        <name>Co(2+)</name>
        <dbReference type="ChEBI" id="CHEBI:48828"/>
    </cofactor>
    <cofactor evidence="6">
        <name>Zn(2+)</name>
        <dbReference type="ChEBI" id="CHEBI:29105"/>
    </cofactor>
    <cofactor evidence="6">
        <name>Mn(2+)</name>
        <dbReference type="ChEBI" id="CHEBI:29035"/>
    </cofactor>
    <cofactor evidence="6">
        <name>Fe(2+)</name>
        <dbReference type="ChEBI" id="CHEBI:29033"/>
    </cofactor>
    <text evidence="6">Binds 2 divalent metal cations per subunit. Has a high-affinity and a low affinity metal-binding site. The true nature of the physiological cofactor is under debate. The enzyme is active with cobalt, zinc, manganese or divalent iron ions. Most likely, methionine aminopeptidases function as mononuclear Fe(2+)-metalloproteases under physiological conditions, and the catalytically relevant metal-binding site has been assigned to the histidine-containing high-affinity site.</text>
</comment>
<dbReference type="EC" id="3.4.11.18" evidence="6 7"/>
<evidence type="ECO:0000256" key="5">
    <source>
        <dbReference type="ARBA" id="ARBA00022801"/>
    </source>
</evidence>
<dbReference type="NCBIfam" id="TIGR00500">
    <property type="entry name" value="met_pdase_I"/>
    <property type="match status" value="1"/>
</dbReference>
<comment type="subunit">
    <text evidence="6">Monomer.</text>
</comment>
<protein>
    <recommendedName>
        <fullName evidence="6 7">Methionine aminopeptidase</fullName>
        <shortName evidence="6">MAP</shortName>
        <shortName evidence="6">MetAP</shortName>
        <ecNumber evidence="6 7">3.4.11.18</ecNumber>
    </recommendedName>
    <alternativeName>
        <fullName evidence="6">Peptidase M</fullName>
    </alternativeName>
</protein>
<accession>A0A1G8ZK00</accession>
<dbReference type="InterPro" id="IPR002467">
    <property type="entry name" value="Pept_M24A_MAP1"/>
</dbReference>
<dbReference type="NCBIfam" id="NF008970">
    <property type="entry name" value="PRK12318.1"/>
    <property type="match status" value="1"/>
</dbReference>
<keyword evidence="2 6" id="KW-0031">Aminopeptidase</keyword>
<keyword evidence="3 6" id="KW-0645">Protease</keyword>
<dbReference type="PANTHER" id="PTHR43330">
    <property type="entry name" value="METHIONINE AMINOPEPTIDASE"/>
    <property type="match status" value="1"/>
</dbReference>